<evidence type="ECO:0000313" key="13">
    <source>
        <dbReference type="Proteomes" id="UP001276902"/>
    </source>
</evidence>
<comment type="caution">
    <text evidence="10">The sequence shown here is derived from an EMBL/GenBank/DDBJ whole genome shotgun (WGS) entry which is preliminary data.</text>
</comment>
<evidence type="ECO:0000313" key="11">
    <source>
        <dbReference type="EMBL" id="PXX79651.1"/>
    </source>
</evidence>
<organism evidence="10 13">
    <name type="scientific">Dielma fastidiosa</name>
    <dbReference type="NCBI Taxonomy" id="1034346"/>
    <lineage>
        <taxon>Bacteria</taxon>
        <taxon>Bacillati</taxon>
        <taxon>Bacillota</taxon>
        <taxon>Erysipelotrichia</taxon>
        <taxon>Erysipelotrichales</taxon>
        <taxon>Erysipelotrichaceae</taxon>
        <taxon>Dielma</taxon>
    </lineage>
</organism>
<dbReference type="PANTHER" id="PTHR33695:SF1">
    <property type="entry name" value="LIPOPROTEIN SIGNAL PEPTIDASE"/>
    <property type="match status" value="1"/>
</dbReference>
<sequence length="158" mass="18646">MRKVCRYGLSISLLVLIDQCIKLFIDRYWFNSTFTIINNLLRFRPIINVNLSWGGNYFTFLSNPWVANILNIIVIIIVLVSFYHYKQTLNKYEPWATIVFVLLMAGSICSLIDKLFWGGSLDFIQIPLFFTFDLKDCYLSLAVLIFVFLSMYHERCKR</sequence>
<evidence type="ECO:0000256" key="6">
    <source>
        <dbReference type="ARBA" id="ARBA00022801"/>
    </source>
</evidence>
<dbReference type="RefSeq" id="WP_022937024.1">
    <property type="nucleotide sequence ID" value="NZ_BAABZA010000001.1"/>
</dbReference>
<feature type="transmembrane region" description="Helical" evidence="9">
    <location>
        <begin position="7"/>
        <end position="25"/>
    </location>
</feature>
<dbReference type="EMBL" id="JALDAW010000023">
    <property type="protein sequence ID" value="MDY5169507.1"/>
    <property type="molecule type" value="Genomic_DNA"/>
</dbReference>
<dbReference type="InterPro" id="IPR001872">
    <property type="entry name" value="Peptidase_A8"/>
</dbReference>
<name>A0A2V2G0E9_9FIRM</name>
<dbReference type="GO" id="GO:0006508">
    <property type="term" value="P:proteolysis"/>
    <property type="evidence" value="ECO:0007669"/>
    <property type="project" value="UniProtKB-KW"/>
</dbReference>
<dbReference type="GeneID" id="94440206"/>
<dbReference type="EMBL" id="QJKH01000005">
    <property type="protein sequence ID" value="PXX79651.1"/>
    <property type="molecule type" value="Genomic_DNA"/>
</dbReference>
<comment type="similarity">
    <text evidence="1">Belongs to the peptidase A8 family.</text>
</comment>
<keyword evidence="6" id="KW-0378">Hydrolase</keyword>
<feature type="transmembrane region" description="Helical" evidence="9">
    <location>
        <begin position="95"/>
        <end position="117"/>
    </location>
</feature>
<evidence type="ECO:0000313" key="12">
    <source>
        <dbReference type="Proteomes" id="UP000247612"/>
    </source>
</evidence>
<keyword evidence="3" id="KW-0645">Protease</keyword>
<dbReference type="STRING" id="1034346.GCA_000313565_00717"/>
<keyword evidence="8 9" id="KW-0472">Membrane</keyword>
<feature type="transmembrane region" description="Helical" evidence="9">
    <location>
        <begin position="65"/>
        <end position="83"/>
    </location>
</feature>
<evidence type="ECO:0000256" key="5">
    <source>
        <dbReference type="ARBA" id="ARBA00022750"/>
    </source>
</evidence>
<keyword evidence="7 9" id="KW-1133">Transmembrane helix</keyword>
<keyword evidence="5" id="KW-0064">Aspartyl protease</keyword>
<proteinExistence type="inferred from homology"/>
<accession>A0A2V2G0E9</accession>
<feature type="transmembrane region" description="Helical" evidence="9">
    <location>
        <begin position="137"/>
        <end position="153"/>
    </location>
</feature>
<evidence type="ECO:0000256" key="4">
    <source>
        <dbReference type="ARBA" id="ARBA00022692"/>
    </source>
</evidence>
<dbReference type="PANTHER" id="PTHR33695">
    <property type="entry name" value="LIPOPROTEIN SIGNAL PEPTIDASE"/>
    <property type="match status" value="1"/>
</dbReference>
<dbReference type="OrthoDB" id="1653128at2"/>
<evidence type="ECO:0000256" key="7">
    <source>
        <dbReference type="ARBA" id="ARBA00022989"/>
    </source>
</evidence>
<evidence type="ECO:0000256" key="3">
    <source>
        <dbReference type="ARBA" id="ARBA00022670"/>
    </source>
</evidence>
<keyword evidence="12" id="KW-1185">Reference proteome</keyword>
<dbReference type="GO" id="GO:0004190">
    <property type="term" value="F:aspartic-type endopeptidase activity"/>
    <property type="evidence" value="ECO:0007669"/>
    <property type="project" value="UniProtKB-KW"/>
</dbReference>
<reference evidence="11 12" key="1">
    <citation type="submission" date="2018-05" db="EMBL/GenBank/DDBJ databases">
        <title>Genomic Encyclopedia of Type Strains, Phase IV (KMG-IV): sequencing the most valuable type-strain genomes for metagenomic binning, comparative biology and taxonomic classification.</title>
        <authorList>
            <person name="Goeker M."/>
        </authorList>
    </citation>
    <scope>NUCLEOTIDE SEQUENCE [LARGE SCALE GENOMIC DNA]</scope>
    <source>
        <strain evidence="11 12">JC118</strain>
    </source>
</reference>
<gene>
    <name evidence="11" type="ORF">DES51_105125</name>
    <name evidence="10" type="ORF">MQE39_15405</name>
</gene>
<keyword evidence="2" id="KW-1003">Cell membrane</keyword>
<keyword evidence="4 9" id="KW-0812">Transmembrane</keyword>
<evidence type="ECO:0000313" key="10">
    <source>
        <dbReference type="EMBL" id="MDY5169507.1"/>
    </source>
</evidence>
<reference evidence="10" key="2">
    <citation type="submission" date="2022-03" db="EMBL/GenBank/DDBJ databases">
        <title>First case of bacteraemia caused by Dielma fastidiosa in a patient hospitalised with diverticulitis.</title>
        <authorList>
            <person name="Forman-Ankjaer B."/>
            <person name="Hvid-Jensen F."/>
            <person name="Kobel C.M."/>
            <person name="Greve T."/>
        </authorList>
    </citation>
    <scope>NUCLEOTIDE SEQUENCE</scope>
    <source>
        <strain evidence="10">AUH_DF_2021</strain>
    </source>
</reference>
<dbReference type="Pfam" id="PF01252">
    <property type="entry name" value="Peptidase_A8"/>
    <property type="match status" value="1"/>
</dbReference>
<dbReference type="Proteomes" id="UP000247612">
    <property type="component" value="Unassembled WGS sequence"/>
</dbReference>
<dbReference type="AlphaFoldDB" id="A0A2V2G0E9"/>
<evidence type="ECO:0000256" key="2">
    <source>
        <dbReference type="ARBA" id="ARBA00022475"/>
    </source>
</evidence>
<evidence type="ECO:0000256" key="1">
    <source>
        <dbReference type="ARBA" id="ARBA00006139"/>
    </source>
</evidence>
<evidence type="ECO:0000256" key="8">
    <source>
        <dbReference type="ARBA" id="ARBA00023136"/>
    </source>
</evidence>
<protein>
    <submittedName>
        <fullName evidence="10">Signal peptidase II</fullName>
    </submittedName>
</protein>
<dbReference type="GO" id="GO:0016020">
    <property type="term" value="C:membrane"/>
    <property type="evidence" value="ECO:0007669"/>
    <property type="project" value="InterPro"/>
</dbReference>
<evidence type="ECO:0000256" key="9">
    <source>
        <dbReference type="SAM" id="Phobius"/>
    </source>
</evidence>
<dbReference type="Proteomes" id="UP001276902">
    <property type="component" value="Unassembled WGS sequence"/>
</dbReference>